<dbReference type="AlphaFoldDB" id="F8FPB6"/>
<dbReference type="KEGG" id="pms:KNP414_00441"/>
<dbReference type="SUPFAM" id="SSF52058">
    <property type="entry name" value="L domain-like"/>
    <property type="match status" value="1"/>
</dbReference>
<reference evidence="3 4" key="2">
    <citation type="journal article" date="2013" name="Genome Announc.">
        <title>Genome Sequence of Growth-Improving Paenibacillus mucilaginosus Strain KNP414.</title>
        <authorList>
            <person name="Lu J.J."/>
            <person name="Wang J.F."/>
            <person name="Hu X.F."/>
        </authorList>
    </citation>
    <scope>NUCLEOTIDE SEQUENCE [LARGE SCALE GENOMIC DNA]</scope>
    <source>
        <strain evidence="3 4">KNP414</strain>
    </source>
</reference>
<evidence type="ECO:0000256" key="2">
    <source>
        <dbReference type="ARBA" id="ARBA00022737"/>
    </source>
</evidence>
<gene>
    <name evidence="3" type="ordered locus">KNP414_00441</name>
</gene>
<protein>
    <submittedName>
        <fullName evidence="3">Leucine-rich repeat (LRR) protein-like protein</fullName>
    </submittedName>
</protein>
<dbReference type="InterPro" id="IPR050216">
    <property type="entry name" value="LRR_domain-containing"/>
</dbReference>
<dbReference type="InterPro" id="IPR032675">
    <property type="entry name" value="LRR_dom_sf"/>
</dbReference>
<keyword evidence="1" id="KW-0433">Leucine-rich repeat</keyword>
<reference evidence="4" key="1">
    <citation type="submission" date="2011-06" db="EMBL/GenBank/DDBJ databases">
        <title>Complete genome sequence of Paenibacillus mucilaginosus KNP414.</title>
        <authorList>
            <person name="Wang J."/>
            <person name="Hu S."/>
            <person name="Hu X."/>
            <person name="Zhang B."/>
            <person name="Dong D."/>
            <person name="Zhang S."/>
            <person name="Zhao K."/>
            <person name="Wu D."/>
        </authorList>
    </citation>
    <scope>NUCLEOTIDE SEQUENCE [LARGE SCALE GENOMIC DNA]</scope>
    <source>
        <strain evidence="4">KNP414</strain>
    </source>
</reference>
<proteinExistence type="predicted"/>
<dbReference type="RefSeq" id="WP_013914232.1">
    <property type="nucleotide sequence ID" value="NC_015690.1"/>
</dbReference>
<dbReference type="Pfam" id="PF13855">
    <property type="entry name" value="LRR_8"/>
    <property type="match status" value="1"/>
</dbReference>
<dbReference type="PROSITE" id="PS51450">
    <property type="entry name" value="LRR"/>
    <property type="match status" value="1"/>
</dbReference>
<dbReference type="InterPro" id="IPR003591">
    <property type="entry name" value="Leu-rich_rpt_typical-subtyp"/>
</dbReference>
<evidence type="ECO:0000313" key="4">
    <source>
        <dbReference type="Proteomes" id="UP000006620"/>
    </source>
</evidence>
<keyword evidence="2" id="KW-0677">Repeat</keyword>
<dbReference type="InterPro" id="IPR001611">
    <property type="entry name" value="Leu-rich_rpt"/>
</dbReference>
<dbReference type="PANTHER" id="PTHR48051:SF54">
    <property type="entry name" value="LEUCINE-RICH REPEAT-CONTAINING PROTEIN"/>
    <property type="match status" value="1"/>
</dbReference>
<evidence type="ECO:0000256" key="1">
    <source>
        <dbReference type="ARBA" id="ARBA00022614"/>
    </source>
</evidence>
<dbReference type="HOGENOM" id="CLU_787190_0_0_9"/>
<dbReference type="PATRIC" id="fig|1036673.3.peg.392"/>
<dbReference type="PANTHER" id="PTHR48051">
    <property type="match status" value="1"/>
</dbReference>
<dbReference type="Gene3D" id="3.80.10.10">
    <property type="entry name" value="Ribonuclease Inhibitor"/>
    <property type="match status" value="1"/>
</dbReference>
<sequence length="345" mass="39179">MKNMLKIYNDPKGDAYRKLIDYAMKRAAVFALADREIGAEEAPAPGGGRAGALLRRLQPYLTRTYTMGEVRQRNNIGYSPKGTVYVYQCCPEAAEVLKKAASSMHAWQYPDLPEDLSFWDAEEEDWLVNVAHEEMLYIRLSEEEGRALAEEIPGVFVMGEFNRGLDAFLEDALRHGAEKLELMGWGLEEVPEKLTRMTRLRELQLFEQDIRRLPPALFGLRNLESLTVYTADLEEIPGEIGRLENLVQLSVYCCSYDRPHQAEKLIGIDEVTLSMLPPEIGELSKLEILRINATGLRRVPPELAKLKNLRVLDLSRNKLEAVPHELLEQLPNLVHTSFEGNPFGE</sequence>
<dbReference type="GO" id="GO:0005737">
    <property type="term" value="C:cytoplasm"/>
    <property type="evidence" value="ECO:0007669"/>
    <property type="project" value="TreeGrafter"/>
</dbReference>
<accession>F8FPB6</accession>
<organism evidence="3 4">
    <name type="scientific">Paenibacillus mucilaginosus (strain KNP414)</name>
    <dbReference type="NCBI Taxonomy" id="1036673"/>
    <lineage>
        <taxon>Bacteria</taxon>
        <taxon>Bacillati</taxon>
        <taxon>Bacillota</taxon>
        <taxon>Bacilli</taxon>
        <taxon>Bacillales</taxon>
        <taxon>Paenibacillaceae</taxon>
        <taxon>Paenibacillus</taxon>
    </lineage>
</organism>
<name>F8FPB6_PAEMK</name>
<dbReference type="Proteomes" id="UP000006620">
    <property type="component" value="Chromosome"/>
</dbReference>
<dbReference type="EMBL" id="CP002869">
    <property type="protein sequence ID" value="AEI39066.1"/>
    <property type="molecule type" value="Genomic_DNA"/>
</dbReference>
<evidence type="ECO:0000313" key="3">
    <source>
        <dbReference type="EMBL" id="AEI39066.1"/>
    </source>
</evidence>
<dbReference type="SMART" id="SM00369">
    <property type="entry name" value="LRR_TYP"/>
    <property type="match status" value="3"/>
</dbReference>